<reference evidence="1" key="1">
    <citation type="submission" date="2022-10" db="EMBL/GenBank/DDBJ databases">
        <title>Culturing micro-colonial fungi from biological soil crusts in the Mojave desert and describing Neophaeococcomyces mojavensis, and introducing the new genera and species Taxawa tesnikishii.</title>
        <authorList>
            <person name="Kurbessoian T."/>
            <person name="Stajich J.E."/>
        </authorList>
    </citation>
    <scope>NUCLEOTIDE SEQUENCE</scope>
    <source>
        <strain evidence="1">JES_112</strain>
    </source>
</reference>
<name>A0ACC3ALD8_9EURO</name>
<evidence type="ECO:0000313" key="2">
    <source>
        <dbReference type="Proteomes" id="UP001172386"/>
    </source>
</evidence>
<proteinExistence type="predicted"/>
<accession>A0ACC3ALD8</accession>
<sequence length="1593" mass="176900">MSSRRRPAARLTLDDDFPRSLNHTDSSLDLPNPSIRAHGVSNAEDFLGHLKFLDKRRATLHPAITDYGPESLRRFIQGTIWKPRHSKQGQIVSQKQQQDQELRDLLQALVNAEHNIQLVRKEDGIYSTPTTEGPRSKESGDSFLDKGKAPVRKSQQALPPILGGIPQQRSTTATDRSTSTLSTKIHPRSSQSRKPTIGMPPVFDAQRHGLEEDGDNDVLAGSKPSKAVSLKYSRAKKTTGALFTDTEADRAITLPQAGPDISSFSAKNPESLPEMQKTPKSVVGNDSISSTRLTSSSLLFRKTQDTEVQPQFDGAHVAAPTLRQRPRASSFESHAKQSRQTQRLKVKPTESDSQVIGGSPRPRKMSASLHATLNLAAASFVPQQPAAPSPKLPDPNASPFTSSSTTEVQPVSQAESGSSAAKFASRHHCSVLTIPEPSYSISQDQTQDSVAETVSDHGDMEPGAFGGRLDPSEQDADTLATYVQEQQAIFASLIEGWNKHINNVSQQDDSDMPDFDYTRILPEHLLTDTRQAGINRRNIWQEHGLDCTSAKSLKKATLRHTGPHSIDAIHPAQESILKTSGSNGGYHWSHTGLLPSTNPAMPPFCPPSKEPKTTLPNVIWEEGVLEYLSSAEVRNLRLVCKSIAEDLEPYVFRSVVTKFGPPMFNLSLGMSQDSKIDLNASDSMLRKYGPDINKFGIAFEYDSHGLANAPFKTTETTVNAWFGRYRWPVKEYPYFPPLRKIDQILDDDRRLLTQALRRLTNCSELALSLDSGHGWLEGPDVSDLALYRQQSQGGSRVFGKTFRATDKSYKDGLRQLFRWAQINTINETIKHLTTPDGQNTEDLDRLRAIVIRDYDSFRLQTQQPDFERHLHTGGVVSDGTQNNTQNQPANPQNNNNVPHLANAFQNLFNASVNVPASLRARRQWNGLSRPQRKVIKSSSEKDKLSIQPQWPLIFSGYNLSAESRGDTNFIQSRVATPSAFPLLPGQLTEAQAQWMMETAWIQRTFLTAYTDAVRLNAQVLKTVHTLNLAKISSGLLPSLSQEAFWSALPGLRKITVLVKPDWRVEHTPGDKLYSSSMPTDPVNASLKFAELLRNCVAKLENLYTLHIGYVGGGEHQCGLYGRNQHVLPAPLTNNPREWLLAYYGAMSTPNTNSMITFNHVRDLKFENCWFSPWMLETFMSKSRDTSLHNLTLESVSLTARINSTRTDGPLQTVQNNLKCMFSPAGWLNEIVPDNASWVHVLDKVTPGCTILDHKYAAQMIDSEENPKPEPGFRGNIQRIMLKSCGYVKIQGVSSTDFNQNELVFQNSSWSAMDEGLRVRASSGFTKVTYRDVPVESNNTNSPSRRSGRPHLSQYPRLTHRRSASASSHWSSRPDDEELSKDKQVQQRQSVSQFIMISGRAGTNASDSTSQLNEGSSGRPSLTGYLTQCIHPVEKRILERCWGMKFGWGDDMRRWEAVEDGWFMGGTGRFSGDVFRNKADQAHAVAETEAELDREDFSPDHRGGGSYAGADGDTNLDASDDCHNGNDSDDPGTNDDLNDDDSIRANNNVPDGSTSVPAHHNQMALDGFDNHYLNNEDDIELRDDGAAGDDLEEY</sequence>
<organism evidence="1 2">
    <name type="scientific">Neophaeococcomyces mojaviensis</name>
    <dbReference type="NCBI Taxonomy" id="3383035"/>
    <lineage>
        <taxon>Eukaryota</taxon>
        <taxon>Fungi</taxon>
        <taxon>Dikarya</taxon>
        <taxon>Ascomycota</taxon>
        <taxon>Pezizomycotina</taxon>
        <taxon>Eurotiomycetes</taxon>
        <taxon>Chaetothyriomycetidae</taxon>
        <taxon>Chaetothyriales</taxon>
        <taxon>Chaetothyriales incertae sedis</taxon>
        <taxon>Neophaeococcomyces</taxon>
    </lineage>
</organism>
<dbReference type="EMBL" id="JAPDRQ010000001">
    <property type="protein sequence ID" value="KAJ9664774.1"/>
    <property type="molecule type" value="Genomic_DNA"/>
</dbReference>
<dbReference type="Proteomes" id="UP001172386">
    <property type="component" value="Unassembled WGS sequence"/>
</dbReference>
<comment type="caution">
    <text evidence="1">The sequence shown here is derived from an EMBL/GenBank/DDBJ whole genome shotgun (WGS) entry which is preliminary data.</text>
</comment>
<gene>
    <name evidence="1" type="ORF">H2198_000120</name>
</gene>
<evidence type="ECO:0000313" key="1">
    <source>
        <dbReference type="EMBL" id="KAJ9664774.1"/>
    </source>
</evidence>
<protein>
    <submittedName>
        <fullName evidence="1">Uncharacterized protein</fullName>
    </submittedName>
</protein>
<keyword evidence="2" id="KW-1185">Reference proteome</keyword>